<keyword evidence="1 4" id="KW-0812">Transmembrane</keyword>
<sequence>MTVEPSMAGKGTYLGEFLVHWRALLAASIGLIAGTTSIYINNLFSPYLIAEFGWERSDFALIGLTTAIAVVFLPIAGRLADKFGMRRIATAGVAALPLVFVGLALQPGSFVVFFILSTFQMLIMSAVTGIVVYGRLIARYFTVSRGLALGVASCMPALAAALFSPLLSMFLESFGWRNAYLFMAVFAAIMGASALSLVPRGFRDRDTRPPEMRSARRDYGEIFGSRAFWVIFGAMLLVNLHFTMQTTQLALIVQEKGIEAAAASIMISIFAIGVIIGRIVCGVALDRYPPQLVATVCFLFPATGLAVLASETNSYVLSALGVMSLGFSVGAEGDVAAYLTTRYFRPELFSSVLGLFTSAMAISALFGALVISRTLAMTGSYALFLSIASISVFAGAASFLLLGRGAPVNRTVSHS</sequence>
<dbReference type="PROSITE" id="PS50850">
    <property type="entry name" value="MFS"/>
    <property type="match status" value="1"/>
</dbReference>
<feature type="transmembrane region" description="Helical" evidence="4">
    <location>
        <begin position="21"/>
        <end position="39"/>
    </location>
</feature>
<evidence type="ECO:0000256" key="1">
    <source>
        <dbReference type="ARBA" id="ARBA00022692"/>
    </source>
</evidence>
<accession>A0A916X6J9</accession>
<dbReference type="RefSeq" id="WP_188772412.1">
    <property type="nucleotide sequence ID" value="NZ_BMHK01000024.1"/>
</dbReference>
<organism evidence="6 7">
    <name type="scientific">Novosphingobium endophyticum</name>
    <dbReference type="NCBI Taxonomy" id="1955250"/>
    <lineage>
        <taxon>Bacteria</taxon>
        <taxon>Pseudomonadati</taxon>
        <taxon>Pseudomonadota</taxon>
        <taxon>Alphaproteobacteria</taxon>
        <taxon>Sphingomonadales</taxon>
        <taxon>Sphingomonadaceae</taxon>
        <taxon>Novosphingobium</taxon>
    </lineage>
</organism>
<feature type="transmembrane region" description="Helical" evidence="4">
    <location>
        <begin position="88"/>
        <end position="105"/>
    </location>
</feature>
<dbReference type="Proteomes" id="UP000608154">
    <property type="component" value="Unassembled WGS sequence"/>
</dbReference>
<feature type="transmembrane region" description="Helical" evidence="4">
    <location>
        <begin position="292"/>
        <end position="309"/>
    </location>
</feature>
<feature type="transmembrane region" description="Helical" evidence="4">
    <location>
        <begin position="381"/>
        <end position="402"/>
    </location>
</feature>
<feature type="transmembrane region" description="Helical" evidence="4">
    <location>
        <begin position="146"/>
        <end position="167"/>
    </location>
</feature>
<evidence type="ECO:0000256" key="4">
    <source>
        <dbReference type="SAM" id="Phobius"/>
    </source>
</evidence>
<dbReference type="PANTHER" id="PTHR11360">
    <property type="entry name" value="MONOCARBOXYLATE TRANSPORTER"/>
    <property type="match status" value="1"/>
</dbReference>
<keyword evidence="2 4" id="KW-1133">Transmembrane helix</keyword>
<dbReference type="InterPro" id="IPR020846">
    <property type="entry name" value="MFS_dom"/>
</dbReference>
<feature type="transmembrane region" description="Helical" evidence="4">
    <location>
        <begin position="352"/>
        <end position="375"/>
    </location>
</feature>
<evidence type="ECO:0000313" key="7">
    <source>
        <dbReference type="Proteomes" id="UP000608154"/>
    </source>
</evidence>
<dbReference type="EMBL" id="BMHK01000024">
    <property type="protein sequence ID" value="GGC09649.1"/>
    <property type="molecule type" value="Genomic_DNA"/>
</dbReference>
<feature type="domain" description="Major facilitator superfamily (MFS) profile" evidence="5">
    <location>
        <begin position="23"/>
        <end position="406"/>
    </location>
</feature>
<gene>
    <name evidence="6" type="ORF">GCM10011494_30410</name>
</gene>
<evidence type="ECO:0000256" key="2">
    <source>
        <dbReference type="ARBA" id="ARBA00022989"/>
    </source>
</evidence>
<dbReference type="GO" id="GO:0022857">
    <property type="term" value="F:transmembrane transporter activity"/>
    <property type="evidence" value="ECO:0007669"/>
    <property type="project" value="InterPro"/>
</dbReference>
<keyword evidence="3 4" id="KW-0472">Membrane</keyword>
<dbReference type="SUPFAM" id="SSF103473">
    <property type="entry name" value="MFS general substrate transporter"/>
    <property type="match status" value="1"/>
</dbReference>
<evidence type="ECO:0000256" key="3">
    <source>
        <dbReference type="ARBA" id="ARBA00023136"/>
    </source>
</evidence>
<dbReference type="Gene3D" id="1.20.1250.20">
    <property type="entry name" value="MFS general substrate transporter like domains"/>
    <property type="match status" value="1"/>
</dbReference>
<comment type="caution">
    <text evidence="6">The sequence shown here is derived from an EMBL/GenBank/DDBJ whole genome shotgun (WGS) entry which is preliminary data.</text>
</comment>
<feature type="transmembrane region" description="Helical" evidence="4">
    <location>
        <begin position="315"/>
        <end position="340"/>
    </location>
</feature>
<feature type="transmembrane region" description="Helical" evidence="4">
    <location>
        <begin position="111"/>
        <end position="134"/>
    </location>
</feature>
<dbReference type="InterPro" id="IPR050327">
    <property type="entry name" value="Proton-linked_MCT"/>
</dbReference>
<evidence type="ECO:0000259" key="5">
    <source>
        <dbReference type="PROSITE" id="PS50850"/>
    </source>
</evidence>
<keyword evidence="7" id="KW-1185">Reference proteome</keyword>
<proteinExistence type="predicted"/>
<dbReference type="AlphaFoldDB" id="A0A916X6J9"/>
<feature type="transmembrane region" description="Helical" evidence="4">
    <location>
        <begin position="262"/>
        <end position="285"/>
    </location>
</feature>
<feature type="transmembrane region" description="Helical" evidence="4">
    <location>
        <begin position="59"/>
        <end position="76"/>
    </location>
</feature>
<protein>
    <submittedName>
        <fullName evidence="6">MFS transporter</fullName>
    </submittedName>
</protein>
<reference evidence="6" key="1">
    <citation type="journal article" date="2014" name="Int. J. Syst. Evol. Microbiol.">
        <title>Complete genome sequence of Corynebacterium casei LMG S-19264T (=DSM 44701T), isolated from a smear-ripened cheese.</title>
        <authorList>
            <consortium name="US DOE Joint Genome Institute (JGI-PGF)"/>
            <person name="Walter F."/>
            <person name="Albersmeier A."/>
            <person name="Kalinowski J."/>
            <person name="Ruckert C."/>
        </authorList>
    </citation>
    <scope>NUCLEOTIDE SEQUENCE</scope>
    <source>
        <strain evidence="6">CGMCC 1.15095</strain>
    </source>
</reference>
<dbReference type="PANTHER" id="PTHR11360:SF284">
    <property type="entry name" value="EG:103B4.3 PROTEIN-RELATED"/>
    <property type="match status" value="1"/>
</dbReference>
<reference evidence="6" key="2">
    <citation type="submission" date="2020-09" db="EMBL/GenBank/DDBJ databases">
        <authorList>
            <person name="Sun Q."/>
            <person name="Zhou Y."/>
        </authorList>
    </citation>
    <scope>NUCLEOTIDE SEQUENCE</scope>
    <source>
        <strain evidence="6">CGMCC 1.15095</strain>
    </source>
</reference>
<dbReference type="InterPro" id="IPR036259">
    <property type="entry name" value="MFS_trans_sf"/>
</dbReference>
<feature type="transmembrane region" description="Helical" evidence="4">
    <location>
        <begin position="223"/>
        <end position="242"/>
    </location>
</feature>
<name>A0A916X6J9_9SPHN</name>
<dbReference type="InterPro" id="IPR011701">
    <property type="entry name" value="MFS"/>
</dbReference>
<evidence type="ECO:0000313" key="6">
    <source>
        <dbReference type="EMBL" id="GGC09649.1"/>
    </source>
</evidence>
<feature type="transmembrane region" description="Helical" evidence="4">
    <location>
        <begin position="179"/>
        <end position="202"/>
    </location>
</feature>
<dbReference type="Pfam" id="PF07690">
    <property type="entry name" value="MFS_1"/>
    <property type="match status" value="1"/>
</dbReference>